<gene>
    <name evidence="1" type="ORF">FHR19_000849</name>
</gene>
<sequence>MNKLSIVPWICDLDPDRATVGRTIIYYPTLKLCVRFAGSKDLGGKTFSLTIDRDPLIDPSKLLVRRSDDERELMLRVPVLAELVDTLVPFKSNQSFRVTSLVMSYSIEERALTIRLESGITSLHISSGLLQRSPVGMSPLAAKAFLADATLALWHRLSGQDLDMTWDPSREDAPKEVRLLVDRSVRAFLGLSVLGEPSLHEWDLVAIRPIA</sequence>
<evidence type="ECO:0000313" key="1">
    <source>
        <dbReference type="EMBL" id="MBB5697524.1"/>
    </source>
</evidence>
<dbReference type="AlphaFoldDB" id="A0A7W9AN57"/>
<keyword evidence="2" id="KW-1185">Reference proteome</keyword>
<reference evidence="1 2" key="1">
    <citation type="submission" date="2020-08" db="EMBL/GenBank/DDBJ databases">
        <title>Genomic Encyclopedia of Type Strains, Phase IV (KMG-IV): sequencing the most valuable type-strain genomes for metagenomic binning, comparative biology and taxonomic classification.</title>
        <authorList>
            <person name="Goeker M."/>
        </authorList>
    </citation>
    <scope>NUCLEOTIDE SEQUENCE [LARGE SCALE GENOMIC DNA]</scope>
    <source>
        <strain evidence="1 2">DSM 27244</strain>
    </source>
</reference>
<evidence type="ECO:0000313" key="2">
    <source>
        <dbReference type="Proteomes" id="UP000557739"/>
    </source>
</evidence>
<protein>
    <submittedName>
        <fullName evidence="1">Uncharacterized protein</fullName>
    </submittedName>
</protein>
<dbReference type="Proteomes" id="UP000557739">
    <property type="component" value="Unassembled WGS sequence"/>
</dbReference>
<dbReference type="RefSeq" id="WP_184024756.1">
    <property type="nucleotide sequence ID" value="NZ_JACIJJ010000001.1"/>
</dbReference>
<organism evidence="1 2">
    <name type="scientific">Sphingomonas yantingensis</name>
    <dbReference type="NCBI Taxonomy" id="1241761"/>
    <lineage>
        <taxon>Bacteria</taxon>
        <taxon>Pseudomonadati</taxon>
        <taxon>Pseudomonadota</taxon>
        <taxon>Alphaproteobacteria</taxon>
        <taxon>Sphingomonadales</taxon>
        <taxon>Sphingomonadaceae</taxon>
        <taxon>Sphingomonas</taxon>
    </lineage>
</organism>
<accession>A0A7W9AN57</accession>
<comment type="caution">
    <text evidence="1">The sequence shown here is derived from an EMBL/GenBank/DDBJ whole genome shotgun (WGS) entry which is preliminary data.</text>
</comment>
<dbReference type="EMBL" id="JACIJJ010000001">
    <property type="protein sequence ID" value="MBB5697524.1"/>
    <property type="molecule type" value="Genomic_DNA"/>
</dbReference>
<name>A0A7W9AN57_9SPHN</name>
<proteinExistence type="predicted"/>